<dbReference type="Pfam" id="PF05724">
    <property type="entry name" value="TPMT"/>
    <property type="match status" value="1"/>
</dbReference>
<evidence type="ECO:0000256" key="5">
    <source>
        <dbReference type="ARBA" id="ARBA00022490"/>
    </source>
</evidence>
<keyword evidence="7 9" id="KW-0808">Transferase</keyword>
<organism evidence="9 10">
    <name type="scientific">Catenuloplanes atrovinosus</name>
    <dbReference type="NCBI Taxonomy" id="137266"/>
    <lineage>
        <taxon>Bacteria</taxon>
        <taxon>Bacillati</taxon>
        <taxon>Actinomycetota</taxon>
        <taxon>Actinomycetes</taxon>
        <taxon>Micromonosporales</taxon>
        <taxon>Micromonosporaceae</taxon>
        <taxon>Catenuloplanes</taxon>
    </lineage>
</organism>
<dbReference type="InterPro" id="IPR025835">
    <property type="entry name" value="Thiopurine_S-MeTrfase"/>
</dbReference>
<dbReference type="SUPFAM" id="SSF53335">
    <property type="entry name" value="S-adenosyl-L-methionine-dependent methyltransferases"/>
    <property type="match status" value="1"/>
</dbReference>
<comment type="subcellular location">
    <subcellularLocation>
        <location evidence="2">Cytoplasm</location>
    </subcellularLocation>
</comment>
<accession>A0AAE3YI06</accession>
<dbReference type="HAMAP" id="MF_00812">
    <property type="entry name" value="Thiopur_methtran"/>
    <property type="match status" value="1"/>
</dbReference>
<proteinExistence type="inferred from homology"/>
<sequence>MEQQFWVDSWDEGGTKTSFHLRDVHEHAAMLASQGVLDGARVLVPLCGKSVDLPYFARYAREVIGVELVPRAVTEFFDETGLTPVEGPSGVFTAGNLTIHCADLFALTPAALGPIDVVYDRASLIAFPPDMRDRYVTALTALTRPGTRYWINTLEYRPALPSPPFSVGPADIEAYFGAAFDIDHVRRDPRPGHRMVEKFALDFLIEHGFMLHRR</sequence>
<comment type="caution">
    <text evidence="9">The sequence shown here is derived from an EMBL/GenBank/DDBJ whole genome shotgun (WGS) entry which is preliminary data.</text>
</comment>
<reference evidence="9" key="1">
    <citation type="submission" date="2023-07" db="EMBL/GenBank/DDBJ databases">
        <title>Sequencing the genomes of 1000 actinobacteria strains.</title>
        <authorList>
            <person name="Klenk H.-P."/>
        </authorList>
    </citation>
    <scope>NUCLEOTIDE SEQUENCE</scope>
    <source>
        <strain evidence="9">DSM 44707</strain>
    </source>
</reference>
<dbReference type="GO" id="GO:0005737">
    <property type="term" value="C:cytoplasm"/>
    <property type="evidence" value="ECO:0007669"/>
    <property type="project" value="UniProtKB-SubCell"/>
</dbReference>
<keyword evidence="8" id="KW-0949">S-adenosyl-L-methionine</keyword>
<dbReference type="PROSITE" id="PS51585">
    <property type="entry name" value="SAM_MT_TPMT"/>
    <property type="match status" value="1"/>
</dbReference>
<evidence type="ECO:0000256" key="3">
    <source>
        <dbReference type="ARBA" id="ARBA00008145"/>
    </source>
</evidence>
<dbReference type="CDD" id="cd02440">
    <property type="entry name" value="AdoMet_MTases"/>
    <property type="match status" value="1"/>
</dbReference>
<dbReference type="GO" id="GO:0032259">
    <property type="term" value="P:methylation"/>
    <property type="evidence" value="ECO:0007669"/>
    <property type="project" value="UniProtKB-KW"/>
</dbReference>
<evidence type="ECO:0000313" key="10">
    <source>
        <dbReference type="Proteomes" id="UP001183643"/>
    </source>
</evidence>
<comment type="catalytic activity">
    <reaction evidence="1">
        <text>S-adenosyl-L-methionine + a thiopurine = S-adenosyl-L-homocysteine + a thiopurine S-methylether.</text>
        <dbReference type="EC" id="2.1.1.67"/>
    </reaction>
</comment>
<keyword evidence="10" id="KW-1185">Reference proteome</keyword>
<dbReference type="GO" id="GO:0008119">
    <property type="term" value="F:thiopurine S-methyltransferase activity"/>
    <property type="evidence" value="ECO:0007669"/>
    <property type="project" value="UniProtKB-EC"/>
</dbReference>
<evidence type="ECO:0000256" key="2">
    <source>
        <dbReference type="ARBA" id="ARBA00004496"/>
    </source>
</evidence>
<dbReference type="PANTHER" id="PTHR10259:SF11">
    <property type="entry name" value="THIOPURINE S-METHYLTRANSFERASE"/>
    <property type="match status" value="1"/>
</dbReference>
<protein>
    <recommendedName>
        <fullName evidence="4">thiopurine S-methyltransferase</fullName>
        <ecNumber evidence="4">2.1.1.67</ecNumber>
    </recommendedName>
</protein>
<name>A0AAE3YI06_9ACTN</name>
<dbReference type="InterPro" id="IPR029063">
    <property type="entry name" value="SAM-dependent_MTases_sf"/>
</dbReference>
<evidence type="ECO:0000256" key="6">
    <source>
        <dbReference type="ARBA" id="ARBA00022603"/>
    </source>
</evidence>
<evidence type="ECO:0000256" key="8">
    <source>
        <dbReference type="ARBA" id="ARBA00022691"/>
    </source>
</evidence>
<dbReference type="InterPro" id="IPR008854">
    <property type="entry name" value="TPMT"/>
</dbReference>
<dbReference type="PANTHER" id="PTHR10259">
    <property type="entry name" value="THIOPURINE S-METHYLTRANSFERASE"/>
    <property type="match status" value="1"/>
</dbReference>
<dbReference type="Proteomes" id="UP001183643">
    <property type="component" value="Unassembled WGS sequence"/>
</dbReference>
<dbReference type="EMBL" id="JAVDYB010000001">
    <property type="protein sequence ID" value="MDR7274298.1"/>
    <property type="molecule type" value="Genomic_DNA"/>
</dbReference>
<dbReference type="AlphaFoldDB" id="A0AAE3YI06"/>
<dbReference type="EC" id="2.1.1.67" evidence="4"/>
<evidence type="ECO:0000256" key="4">
    <source>
        <dbReference type="ARBA" id="ARBA00011905"/>
    </source>
</evidence>
<dbReference type="Gene3D" id="3.40.50.150">
    <property type="entry name" value="Vaccinia Virus protein VP39"/>
    <property type="match status" value="1"/>
</dbReference>
<gene>
    <name evidence="9" type="ORF">J2S41_001076</name>
</gene>
<keyword evidence="6 9" id="KW-0489">Methyltransferase</keyword>
<comment type="similarity">
    <text evidence="3">Belongs to the class I-like SAM-binding methyltransferase superfamily. TPMT family.</text>
</comment>
<evidence type="ECO:0000256" key="7">
    <source>
        <dbReference type="ARBA" id="ARBA00022679"/>
    </source>
</evidence>
<dbReference type="RefSeq" id="WP_310363802.1">
    <property type="nucleotide sequence ID" value="NZ_JAVDYB010000001.1"/>
</dbReference>
<evidence type="ECO:0000313" key="9">
    <source>
        <dbReference type="EMBL" id="MDR7274298.1"/>
    </source>
</evidence>
<keyword evidence="5" id="KW-0963">Cytoplasm</keyword>
<evidence type="ECO:0000256" key="1">
    <source>
        <dbReference type="ARBA" id="ARBA00000903"/>
    </source>
</evidence>